<evidence type="ECO:0000313" key="1">
    <source>
        <dbReference type="EMBL" id="KAH7920753.1"/>
    </source>
</evidence>
<feature type="non-terminal residue" evidence="1">
    <location>
        <position position="171"/>
    </location>
</feature>
<keyword evidence="2" id="KW-1185">Reference proteome</keyword>
<sequence length="171" mass="19756">LQRLLKHEYGDTYTSGNINPRLAMERRNPLIAKHHPVDALAALKEQLKAYAKGTDPFNRRLRSGENVLDWWTAVQKDELGDVLGALACKLYSAVPVSMVDERTVSTITWLNSPRRARQEVDTLQNHIRIRQWHRYKPETKRPVHKPVVKWRDMEATILGKRSASQIDDDLP</sequence>
<comment type="caution">
    <text evidence="1">The sequence shown here is derived from an EMBL/GenBank/DDBJ whole genome shotgun (WGS) entry which is preliminary data.</text>
</comment>
<dbReference type="EMBL" id="MU266560">
    <property type="protein sequence ID" value="KAH7920753.1"/>
    <property type="molecule type" value="Genomic_DNA"/>
</dbReference>
<protein>
    <submittedName>
        <fullName evidence="1">Uncharacterized protein</fullName>
    </submittedName>
</protein>
<feature type="non-terminal residue" evidence="1">
    <location>
        <position position="1"/>
    </location>
</feature>
<gene>
    <name evidence="1" type="ORF">BV22DRAFT_994908</name>
</gene>
<reference evidence="1" key="1">
    <citation type="journal article" date="2021" name="New Phytol.">
        <title>Evolutionary innovations through gain and loss of genes in the ectomycorrhizal Boletales.</title>
        <authorList>
            <person name="Wu G."/>
            <person name="Miyauchi S."/>
            <person name="Morin E."/>
            <person name="Kuo A."/>
            <person name="Drula E."/>
            <person name="Varga T."/>
            <person name="Kohler A."/>
            <person name="Feng B."/>
            <person name="Cao Y."/>
            <person name="Lipzen A."/>
            <person name="Daum C."/>
            <person name="Hundley H."/>
            <person name="Pangilinan J."/>
            <person name="Johnson J."/>
            <person name="Barry K."/>
            <person name="LaButti K."/>
            <person name="Ng V."/>
            <person name="Ahrendt S."/>
            <person name="Min B."/>
            <person name="Choi I.G."/>
            <person name="Park H."/>
            <person name="Plett J.M."/>
            <person name="Magnuson J."/>
            <person name="Spatafora J.W."/>
            <person name="Nagy L.G."/>
            <person name="Henrissat B."/>
            <person name="Grigoriev I.V."/>
            <person name="Yang Z.L."/>
            <person name="Xu J."/>
            <person name="Martin F.M."/>
        </authorList>
    </citation>
    <scope>NUCLEOTIDE SEQUENCE</scope>
    <source>
        <strain evidence="1">KUC20120723A-06</strain>
    </source>
</reference>
<evidence type="ECO:0000313" key="2">
    <source>
        <dbReference type="Proteomes" id="UP000790709"/>
    </source>
</evidence>
<organism evidence="1 2">
    <name type="scientific">Leucogyrophana mollusca</name>
    <dbReference type="NCBI Taxonomy" id="85980"/>
    <lineage>
        <taxon>Eukaryota</taxon>
        <taxon>Fungi</taxon>
        <taxon>Dikarya</taxon>
        <taxon>Basidiomycota</taxon>
        <taxon>Agaricomycotina</taxon>
        <taxon>Agaricomycetes</taxon>
        <taxon>Agaricomycetidae</taxon>
        <taxon>Boletales</taxon>
        <taxon>Boletales incertae sedis</taxon>
        <taxon>Leucogyrophana</taxon>
    </lineage>
</organism>
<accession>A0ACB8B784</accession>
<name>A0ACB8B784_9AGAM</name>
<dbReference type="Proteomes" id="UP000790709">
    <property type="component" value="Unassembled WGS sequence"/>
</dbReference>
<proteinExistence type="predicted"/>